<evidence type="ECO:0000313" key="2">
    <source>
        <dbReference type="Proteomes" id="UP000598820"/>
    </source>
</evidence>
<dbReference type="EMBL" id="JACWZY010000012">
    <property type="protein sequence ID" value="MBD2702043.1"/>
    <property type="molecule type" value="Genomic_DNA"/>
</dbReference>
<dbReference type="Proteomes" id="UP000598820">
    <property type="component" value="Unassembled WGS sequence"/>
</dbReference>
<reference evidence="1" key="1">
    <citation type="submission" date="2020-09" db="EMBL/GenBank/DDBJ databases">
        <authorList>
            <person name="Kim M.K."/>
        </authorList>
    </citation>
    <scope>NUCLEOTIDE SEQUENCE</scope>
    <source>
        <strain evidence="1">BT702</strain>
    </source>
</reference>
<organism evidence="1 2">
    <name type="scientific">Spirosoma profusum</name>
    <dbReference type="NCBI Taxonomy" id="2771354"/>
    <lineage>
        <taxon>Bacteria</taxon>
        <taxon>Pseudomonadati</taxon>
        <taxon>Bacteroidota</taxon>
        <taxon>Cytophagia</taxon>
        <taxon>Cytophagales</taxon>
        <taxon>Cytophagaceae</taxon>
        <taxon>Spirosoma</taxon>
    </lineage>
</organism>
<proteinExistence type="predicted"/>
<gene>
    <name evidence="1" type="ORF">IC229_15440</name>
</gene>
<accession>A0A927ARA8</accession>
<evidence type="ECO:0000313" key="1">
    <source>
        <dbReference type="EMBL" id="MBD2702043.1"/>
    </source>
</evidence>
<protein>
    <recommendedName>
        <fullName evidence="3">Lipoprotein</fullName>
    </recommendedName>
</protein>
<dbReference type="RefSeq" id="WP_190887899.1">
    <property type="nucleotide sequence ID" value="NZ_JACWZY010000012.1"/>
</dbReference>
<comment type="caution">
    <text evidence="1">The sequence shown here is derived from an EMBL/GenBank/DDBJ whole genome shotgun (WGS) entry which is preliminary data.</text>
</comment>
<keyword evidence="2" id="KW-1185">Reference proteome</keyword>
<sequence>MKTLYKWLVVTIMVSLTGCVTVKSNVQADAIPTFKRVLIVTKLRKASEKYVQGFARQFPRNYDVCTLALTPLSFGNPDEEIRKQVANCQSDVILTLELVQRGQSSQYTNVPYEYDVDMKTAATGQPFWKAIVSSNPTYGEQVPPSSIIKRLLEDHVITGKMASGETAQAIN</sequence>
<dbReference type="PROSITE" id="PS51257">
    <property type="entry name" value="PROKAR_LIPOPROTEIN"/>
    <property type="match status" value="1"/>
</dbReference>
<dbReference type="AlphaFoldDB" id="A0A927ARA8"/>
<evidence type="ECO:0008006" key="3">
    <source>
        <dbReference type="Google" id="ProtNLM"/>
    </source>
</evidence>
<name>A0A927ARA8_9BACT</name>